<organism evidence="2 3">
    <name type="scientific">Trichonephila inaurata madagascariensis</name>
    <dbReference type="NCBI Taxonomy" id="2747483"/>
    <lineage>
        <taxon>Eukaryota</taxon>
        <taxon>Metazoa</taxon>
        <taxon>Ecdysozoa</taxon>
        <taxon>Arthropoda</taxon>
        <taxon>Chelicerata</taxon>
        <taxon>Arachnida</taxon>
        <taxon>Araneae</taxon>
        <taxon>Araneomorphae</taxon>
        <taxon>Entelegynae</taxon>
        <taxon>Araneoidea</taxon>
        <taxon>Nephilidae</taxon>
        <taxon>Trichonephila</taxon>
        <taxon>Trichonephila inaurata</taxon>
    </lineage>
</organism>
<accession>A0A8X6YRL5</accession>
<dbReference type="PANTHER" id="PTHR12300">
    <property type="entry name" value="HVA22-LIKE PROTEINS"/>
    <property type="match status" value="1"/>
</dbReference>
<dbReference type="InterPro" id="IPR004345">
    <property type="entry name" value="TB2_DP1_HVA22"/>
</dbReference>
<comment type="similarity">
    <text evidence="1">Belongs to the DP1 family.</text>
</comment>
<comment type="caution">
    <text evidence="2">The sequence shown here is derived from an EMBL/GenBank/DDBJ whole genome shotgun (WGS) entry which is preliminary data.</text>
</comment>
<keyword evidence="1" id="KW-0812">Transmembrane</keyword>
<gene>
    <name evidence="2" type="primary">reep2</name>
    <name evidence="2" type="ORF">TNIN_359601</name>
</gene>
<dbReference type="Proteomes" id="UP000886998">
    <property type="component" value="Unassembled WGS sequence"/>
</dbReference>
<evidence type="ECO:0000313" key="2">
    <source>
        <dbReference type="EMBL" id="GFY75765.1"/>
    </source>
</evidence>
<dbReference type="GO" id="GO:0008017">
    <property type="term" value="F:microtubule binding"/>
    <property type="evidence" value="ECO:0007669"/>
    <property type="project" value="TreeGrafter"/>
</dbReference>
<keyword evidence="3" id="KW-1185">Reference proteome</keyword>
<keyword evidence="2" id="KW-0675">Receptor</keyword>
<dbReference type="AlphaFoldDB" id="A0A8X6YRL5"/>
<dbReference type="GO" id="GO:0071786">
    <property type="term" value="P:endoplasmic reticulum tubular network organization"/>
    <property type="evidence" value="ECO:0007669"/>
    <property type="project" value="TreeGrafter"/>
</dbReference>
<proteinExistence type="inferred from homology"/>
<protein>
    <recommendedName>
        <fullName evidence="1">Receptor expression-enhancing protein</fullName>
    </recommendedName>
</protein>
<dbReference type="GO" id="GO:0005881">
    <property type="term" value="C:cytoplasmic microtubule"/>
    <property type="evidence" value="ECO:0007669"/>
    <property type="project" value="TreeGrafter"/>
</dbReference>
<dbReference type="OrthoDB" id="10009287at2759"/>
<comment type="subcellular location">
    <subcellularLocation>
        <location evidence="1">Membrane</location>
        <topology evidence="1">Multi-pass membrane protein</topology>
    </subcellularLocation>
</comment>
<keyword evidence="1" id="KW-0472">Membrane</keyword>
<dbReference type="GO" id="GO:0005789">
    <property type="term" value="C:endoplasmic reticulum membrane"/>
    <property type="evidence" value="ECO:0007669"/>
    <property type="project" value="TreeGrafter"/>
</dbReference>
<sequence length="261" mass="29774">MIVVFLEVVYPNLGFGILYPAYASYKTVKTKNVRDYVKWMMYWIVFALYTCIEIFTDIFLSFWFPFYYEFKILFVLWLICPATRGSTYVFRKFINPLLSRYESVLDAYISSSLDHGYDVLKKLGAQVVDYLNYFVIELLNKGQNTAVSVLPKLSEMAQNDTVMQSIQRNSPSDSLDCITLENEDFDVLEVKSSKFHSNIVATSSPQMALGEYQTSGSESESEDLVSVKKRPLKVAAKKKTKVCWCGLVSNVGSLMVHGDTN</sequence>
<keyword evidence="1" id="KW-1133">Transmembrane helix</keyword>
<evidence type="ECO:0000313" key="3">
    <source>
        <dbReference type="Proteomes" id="UP000886998"/>
    </source>
</evidence>
<feature type="transmembrane region" description="Helical" evidence="1">
    <location>
        <begin position="39"/>
        <end position="64"/>
    </location>
</feature>
<dbReference type="Pfam" id="PF03134">
    <property type="entry name" value="TB2_DP1_HVA22"/>
    <property type="match status" value="1"/>
</dbReference>
<reference evidence="2" key="1">
    <citation type="submission" date="2020-08" db="EMBL/GenBank/DDBJ databases">
        <title>Multicomponent nature underlies the extraordinary mechanical properties of spider dragline silk.</title>
        <authorList>
            <person name="Kono N."/>
            <person name="Nakamura H."/>
            <person name="Mori M."/>
            <person name="Yoshida Y."/>
            <person name="Ohtoshi R."/>
            <person name="Malay A.D."/>
            <person name="Moran D.A.P."/>
            <person name="Tomita M."/>
            <person name="Numata K."/>
            <person name="Arakawa K."/>
        </authorList>
    </citation>
    <scope>NUCLEOTIDE SEQUENCE</scope>
</reference>
<dbReference type="GO" id="GO:0071782">
    <property type="term" value="C:endoplasmic reticulum tubular network"/>
    <property type="evidence" value="ECO:0007669"/>
    <property type="project" value="TreeGrafter"/>
</dbReference>
<dbReference type="PANTHER" id="PTHR12300:SF117">
    <property type="entry name" value="LP05237P-RELATED"/>
    <property type="match status" value="1"/>
</dbReference>
<evidence type="ECO:0000256" key="1">
    <source>
        <dbReference type="RuleBase" id="RU362006"/>
    </source>
</evidence>
<name>A0A8X6YRL5_9ARAC</name>
<comment type="caution">
    <text evidence="1">Lacks conserved residue(s) required for the propagation of feature annotation.</text>
</comment>
<dbReference type="EMBL" id="BMAV01021605">
    <property type="protein sequence ID" value="GFY75765.1"/>
    <property type="molecule type" value="Genomic_DNA"/>
</dbReference>